<dbReference type="AlphaFoldDB" id="A0A8J4Q4I0"/>
<protein>
    <submittedName>
        <fullName evidence="3">Uncharacterized protein</fullName>
    </submittedName>
</protein>
<dbReference type="PANTHER" id="PTHR24111:SF0">
    <property type="entry name" value="LEUCINE-RICH REPEAT-CONTAINING PROTEIN"/>
    <property type="match status" value="1"/>
</dbReference>
<name>A0A8J4Q4I0_9MYCE</name>
<evidence type="ECO:0000256" key="1">
    <source>
        <dbReference type="ARBA" id="ARBA00022737"/>
    </source>
</evidence>
<keyword evidence="4" id="KW-1185">Reference proteome</keyword>
<reference evidence="3" key="1">
    <citation type="submission" date="2020-01" db="EMBL/GenBank/DDBJ databases">
        <title>Development of genomics and gene disruption for Polysphondylium violaceum indicates a role for the polyketide synthase stlB in stalk morphogenesis.</title>
        <authorList>
            <person name="Narita B."/>
            <person name="Kawabe Y."/>
            <person name="Kin K."/>
            <person name="Saito T."/>
            <person name="Gibbs R."/>
            <person name="Kuspa A."/>
            <person name="Muzny D."/>
            <person name="Queller D."/>
            <person name="Richards S."/>
            <person name="Strassman J."/>
            <person name="Sucgang R."/>
            <person name="Worley K."/>
            <person name="Schaap P."/>
        </authorList>
    </citation>
    <scope>NUCLEOTIDE SEQUENCE</scope>
    <source>
        <strain evidence="3">QSvi11</strain>
    </source>
</reference>
<dbReference type="InterPro" id="IPR001611">
    <property type="entry name" value="Leu-rich_rpt"/>
</dbReference>
<dbReference type="InterPro" id="IPR052201">
    <property type="entry name" value="LRR-containing_regulator"/>
</dbReference>
<dbReference type="SUPFAM" id="SSF52047">
    <property type="entry name" value="RNI-like"/>
    <property type="match status" value="1"/>
</dbReference>
<feature type="compositionally biased region" description="Acidic residues" evidence="2">
    <location>
        <begin position="424"/>
        <end position="437"/>
    </location>
</feature>
<keyword evidence="1" id="KW-0677">Repeat</keyword>
<evidence type="ECO:0000313" key="4">
    <source>
        <dbReference type="Proteomes" id="UP000695562"/>
    </source>
</evidence>
<accession>A0A8J4Q4I0</accession>
<gene>
    <name evidence="3" type="ORF">CYY_004915</name>
</gene>
<evidence type="ECO:0000313" key="3">
    <source>
        <dbReference type="EMBL" id="KAF2073781.1"/>
    </source>
</evidence>
<sequence length="459" mass="51131">MWAVGSQLDRISAQLKSNSITSLFLPSFISINSSNINQLLDALSANTSLEELYLVDHNINKDELKKVGEVIGNHKSLYKVSVGHSKIGECVEELSGLLEGVLKSKSIRVINFSKQSLSGDGLKTIKDVMMVNNGGELHEINLADNQLTKESIPHLIEIINANPQLHTLELGENSFNTVTDELVESLSKSNIKKLVLNNCPIGDHGAVAIAKLMSNNKSLQQILLNNCDIQELGSSHIGNSLVSWKGSVFSASYNSSMFHHLFNDWDQTKLSELHNQGVLSDIESISLKGCMIGDQGLIKIVKGIKHFPRLKVLDLANNKLTAKGIESLESILLGPDSTIKELNISFNHLGKEGQDIIHNWIKSGELVSLDSLYISSIDLEFLDLFEIAKSLGDCNNSIKFLEAMNTIKPKFDEEVEKEENEKEQNDEEDDEDEEETIEDQFFELENTLKEEKSIKIKWM</sequence>
<dbReference type="OrthoDB" id="120976at2759"/>
<dbReference type="InterPro" id="IPR032675">
    <property type="entry name" value="LRR_dom_sf"/>
</dbReference>
<dbReference type="Pfam" id="PF13516">
    <property type="entry name" value="LRR_6"/>
    <property type="match status" value="3"/>
</dbReference>
<proteinExistence type="predicted"/>
<organism evidence="3 4">
    <name type="scientific">Polysphondylium violaceum</name>
    <dbReference type="NCBI Taxonomy" id="133409"/>
    <lineage>
        <taxon>Eukaryota</taxon>
        <taxon>Amoebozoa</taxon>
        <taxon>Evosea</taxon>
        <taxon>Eumycetozoa</taxon>
        <taxon>Dictyostelia</taxon>
        <taxon>Dictyosteliales</taxon>
        <taxon>Dictyosteliaceae</taxon>
        <taxon>Polysphondylium</taxon>
    </lineage>
</organism>
<feature type="region of interest" description="Disordered" evidence="2">
    <location>
        <begin position="411"/>
        <end position="437"/>
    </location>
</feature>
<evidence type="ECO:0000256" key="2">
    <source>
        <dbReference type="SAM" id="MobiDB-lite"/>
    </source>
</evidence>
<dbReference type="Proteomes" id="UP000695562">
    <property type="component" value="Unassembled WGS sequence"/>
</dbReference>
<comment type="caution">
    <text evidence="3">The sequence shown here is derived from an EMBL/GenBank/DDBJ whole genome shotgun (WGS) entry which is preliminary data.</text>
</comment>
<dbReference type="EMBL" id="AJWJ01000183">
    <property type="protein sequence ID" value="KAF2073781.1"/>
    <property type="molecule type" value="Genomic_DNA"/>
</dbReference>
<dbReference type="PANTHER" id="PTHR24111">
    <property type="entry name" value="LEUCINE-RICH REPEAT-CONTAINING PROTEIN 34"/>
    <property type="match status" value="1"/>
</dbReference>
<dbReference type="SMART" id="SM00368">
    <property type="entry name" value="LRR_RI"/>
    <property type="match status" value="6"/>
</dbReference>
<dbReference type="Gene3D" id="3.80.10.10">
    <property type="entry name" value="Ribonuclease Inhibitor"/>
    <property type="match status" value="4"/>
</dbReference>